<dbReference type="Gene3D" id="1.10.10.10">
    <property type="entry name" value="Winged helix-like DNA-binding domain superfamily/Winged helix DNA-binding domain"/>
    <property type="match status" value="1"/>
</dbReference>
<evidence type="ECO:0000256" key="2">
    <source>
        <dbReference type="ARBA" id="ARBA00022490"/>
    </source>
</evidence>
<dbReference type="InterPro" id="IPR001867">
    <property type="entry name" value="OmpR/PhoB-type_DNA-bd"/>
</dbReference>
<dbReference type="GO" id="GO:0005829">
    <property type="term" value="C:cytosol"/>
    <property type="evidence" value="ECO:0007669"/>
    <property type="project" value="TreeGrafter"/>
</dbReference>
<evidence type="ECO:0000256" key="4">
    <source>
        <dbReference type="ARBA" id="ARBA00023012"/>
    </source>
</evidence>
<dbReference type="EMBL" id="ATGI01000027">
    <property type="protein sequence ID" value="EPF73349.1"/>
    <property type="molecule type" value="Genomic_DNA"/>
</dbReference>
<keyword evidence="6 9" id="KW-0238">DNA-binding</keyword>
<gene>
    <name evidence="12" type="ORF">F945_02105</name>
</gene>
<organism evidence="12 13">
    <name type="scientific">Acinetobacter rudis CIP 110305</name>
    <dbReference type="NCBI Taxonomy" id="421052"/>
    <lineage>
        <taxon>Bacteria</taxon>
        <taxon>Pseudomonadati</taxon>
        <taxon>Pseudomonadota</taxon>
        <taxon>Gammaproteobacteria</taxon>
        <taxon>Moraxellales</taxon>
        <taxon>Moraxellaceae</taxon>
        <taxon>Acinetobacter</taxon>
    </lineage>
</organism>
<feature type="domain" description="OmpR/PhoB-type" evidence="11">
    <location>
        <begin position="124"/>
        <end position="218"/>
    </location>
</feature>
<dbReference type="GO" id="GO:0000156">
    <property type="term" value="F:phosphorelay response regulator activity"/>
    <property type="evidence" value="ECO:0007669"/>
    <property type="project" value="TreeGrafter"/>
</dbReference>
<dbReference type="InterPro" id="IPR001789">
    <property type="entry name" value="Sig_transdc_resp-reg_receiver"/>
</dbReference>
<name>S3NG92_9GAMM</name>
<evidence type="ECO:0000313" key="12">
    <source>
        <dbReference type="EMBL" id="EPF73349.1"/>
    </source>
</evidence>
<dbReference type="PANTHER" id="PTHR48111">
    <property type="entry name" value="REGULATOR OF RPOS"/>
    <property type="match status" value="1"/>
</dbReference>
<reference evidence="12 13" key="1">
    <citation type="submission" date="2013-06" db="EMBL/GenBank/DDBJ databases">
        <title>The Genome Sequence of Acinetobacter rudis CIP 110305.</title>
        <authorList>
            <consortium name="The Broad Institute Genome Sequencing Platform"/>
            <consortium name="The Broad Institute Genome Sequencing Center for Infectious Disease"/>
            <person name="Cerqueira G."/>
            <person name="Feldgarden M."/>
            <person name="Courvalin P."/>
            <person name="Perichon B."/>
            <person name="Grillot-Courvalin C."/>
            <person name="Clermont D."/>
            <person name="Rocha E."/>
            <person name="Yoon E.-J."/>
            <person name="Nemec A."/>
            <person name="Young S.K."/>
            <person name="Zeng Q."/>
            <person name="Gargeya S."/>
            <person name="Fitzgerald M."/>
            <person name="Abouelleil A."/>
            <person name="Alvarado L."/>
            <person name="Berlin A.M."/>
            <person name="Chapman S.B."/>
            <person name="Dewar J."/>
            <person name="Goldberg J."/>
            <person name="Griggs A."/>
            <person name="Gujja S."/>
            <person name="Hansen M."/>
            <person name="Howarth C."/>
            <person name="Imamovic A."/>
            <person name="Larimer J."/>
            <person name="McCowan C."/>
            <person name="Murphy C."/>
            <person name="Pearson M."/>
            <person name="Priest M."/>
            <person name="Roberts A."/>
            <person name="Saif S."/>
            <person name="Shea T."/>
            <person name="Sykes S."/>
            <person name="Wortman J."/>
            <person name="Nusbaum C."/>
            <person name="Birren B."/>
        </authorList>
    </citation>
    <scope>NUCLEOTIDE SEQUENCE [LARGE SCALE GENOMIC DNA]</scope>
    <source>
        <strain evidence="12 13">CIP 110305</strain>
    </source>
</reference>
<evidence type="ECO:0000256" key="5">
    <source>
        <dbReference type="ARBA" id="ARBA00023015"/>
    </source>
</evidence>
<dbReference type="AlphaFoldDB" id="S3NG92"/>
<comment type="subcellular location">
    <subcellularLocation>
        <location evidence="1">Cytoplasm</location>
    </subcellularLocation>
</comment>
<evidence type="ECO:0008006" key="14">
    <source>
        <dbReference type="Google" id="ProtNLM"/>
    </source>
</evidence>
<dbReference type="PATRIC" id="fig|421052.3.peg.2057"/>
<dbReference type="RefSeq" id="WP_016656511.1">
    <property type="nucleotide sequence ID" value="NZ_KE340353.1"/>
</dbReference>
<feature type="domain" description="Response regulatory" evidence="10">
    <location>
        <begin position="2"/>
        <end position="116"/>
    </location>
</feature>
<dbReference type="PROSITE" id="PS50110">
    <property type="entry name" value="RESPONSE_REGULATORY"/>
    <property type="match status" value="1"/>
</dbReference>
<dbReference type="Pfam" id="PF00072">
    <property type="entry name" value="Response_reg"/>
    <property type="match status" value="1"/>
</dbReference>
<evidence type="ECO:0000256" key="3">
    <source>
        <dbReference type="ARBA" id="ARBA00022553"/>
    </source>
</evidence>
<dbReference type="SUPFAM" id="SSF52172">
    <property type="entry name" value="CheY-like"/>
    <property type="match status" value="1"/>
</dbReference>
<dbReference type="Gene3D" id="6.10.250.690">
    <property type="match status" value="1"/>
</dbReference>
<protein>
    <recommendedName>
        <fullName evidence="14">Two-component system, OmpR family, response regulator QseB</fullName>
    </recommendedName>
</protein>
<dbReference type="Pfam" id="PF00486">
    <property type="entry name" value="Trans_reg_C"/>
    <property type="match status" value="1"/>
</dbReference>
<dbReference type="InterPro" id="IPR011006">
    <property type="entry name" value="CheY-like_superfamily"/>
</dbReference>
<dbReference type="GO" id="GO:0032993">
    <property type="term" value="C:protein-DNA complex"/>
    <property type="evidence" value="ECO:0007669"/>
    <property type="project" value="TreeGrafter"/>
</dbReference>
<feature type="modified residue" description="4-aspartylphosphate" evidence="8">
    <location>
        <position position="51"/>
    </location>
</feature>
<evidence type="ECO:0000313" key="13">
    <source>
        <dbReference type="Proteomes" id="UP000014568"/>
    </source>
</evidence>
<dbReference type="OrthoDB" id="9802426at2"/>
<dbReference type="InterPro" id="IPR036388">
    <property type="entry name" value="WH-like_DNA-bd_sf"/>
</dbReference>
<dbReference type="CDD" id="cd17624">
    <property type="entry name" value="REC_OmpR_PmrA-like"/>
    <property type="match status" value="1"/>
</dbReference>
<evidence type="ECO:0000256" key="7">
    <source>
        <dbReference type="ARBA" id="ARBA00023163"/>
    </source>
</evidence>
<evidence type="ECO:0000259" key="10">
    <source>
        <dbReference type="PROSITE" id="PS50110"/>
    </source>
</evidence>
<dbReference type="CDD" id="cd00383">
    <property type="entry name" value="trans_reg_C"/>
    <property type="match status" value="1"/>
</dbReference>
<dbReference type="SMART" id="SM00448">
    <property type="entry name" value="REC"/>
    <property type="match status" value="1"/>
</dbReference>
<dbReference type="HOGENOM" id="CLU_000445_30_1_6"/>
<keyword evidence="2" id="KW-0963">Cytoplasm</keyword>
<evidence type="ECO:0000256" key="9">
    <source>
        <dbReference type="PROSITE-ProRule" id="PRU01091"/>
    </source>
</evidence>
<evidence type="ECO:0000256" key="1">
    <source>
        <dbReference type="ARBA" id="ARBA00004496"/>
    </source>
</evidence>
<keyword evidence="5" id="KW-0805">Transcription regulation</keyword>
<keyword evidence="13" id="KW-1185">Reference proteome</keyword>
<evidence type="ECO:0000256" key="8">
    <source>
        <dbReference type="PROSITE-ProRule" id="PRU00169"/>
    </source>
</evidence>
<dbReference type="GO" id="GO:0000976">
    <property type="term" value="F:transcription cis-regulatory region binding"/>
    <property type="evidence" value="ECO:0007669"/>
    <property type="project" value="TreeGrafter"/>
</dbReference>
<proteinExistence type="predicted"/>
<sequence length="236" mass="27017">MFILLVEDDPYIAKSIQFALQHLNFSIEHVSTAVDANYYMQHSAVDLCLLDLGLPDQDGLELLAQWRSKSIDVPVLVLTARNQTEQCVNALNDGADDYLTKPFELSELIARIHALGRRTRGYASNQIECGELKLNKATQKVYRGEIELNLSRREYALLEVFMLQPNQVLKNEVLADKLYGFQDNIESNALNVHIYHLRQKIGAEWIQTVRGVGYIFQIQKERSDDYSVEKTDQNIV</sequence>
<keyword evidence="3 8" id="KW-0597">Phosphoprotein</keyword>
<dbReference type="GO" id="GO:0006355">
    <property type="term" value="P:regulation of DNA-templated transcription"/>
    <property type="evidence" value="ECO:0007669"/>
    <property type="project" value="InterPro"/>
</dbReference>
<accession>S3NG92</accession>
<dbReference type="PANTHER" id="PTHR48111:SF35">
    <property type="entry name" value="TRANSCRIPTIONAL REGULATORY PROTEIN QSEB"/>
    <property type="match status" value="1"/>
</dbReference>
<dbReference type="InterPro" id="IPR039420">
    <property type="entry name" value="WalR-like"/>
</dbReference>
<dbReference type="Proteomes" id="UP000014568">
    <property type="component" value="Unassembled WGS sequence"/>
</dbReference>
<keyword evidence="4" id="KW-0902">Two-component regulatory system</keyword>
<evidence type="ECO:0000259" key="11">
    <source>
        <dbReference type="PROSITE" id="PS51755"/>
    </source>
</evidence>
<dbReference type="PROSITE" id="PS51755">
    <property type="entry name" value="OMPR_PHOB"/>
    <property type="match status" value="1"/>
</dbReference>
<dbReference type="eggNOG" id="COG0745">
    <property type="taxonomic scope" value="Bacteria"/>
</dbReference>
<comment type="caution">
    <text evidence="12">The sequence shown here is derived from an EMBL/GenBank/DDBJ whole genome shotgun (WGS) entry which is preliminary data.</text>
</comment>
<dbReference type="STRING" id="632955.GCA_000829675_03435"/>
<evidence type="ECO:0000256" key="6">
    <source>
        <dbReference type="ARBA" id="ARBA00023125"/>
    </source>
</evidence>
<feature type="DNA-binding region" description="OmpR/PhoB-type" evidence="9">
    <location>
        <begin position="124"/>
        <end position="218"/>
    </location>
</feature>
<keyword evidence="7" id="KW-0804">Transcription</keyword>
<dbReference type="Gene3D" id="3.40.50.2300">
    <property type="match status" value="1"/>
</dbReference>
<dbReference type="SMART" id="SM00862">
    <property type="entry name" value="Trans_reg_C"/>
    <property type="match status" value="1"/>
</dbReference>